<dbReference type="PANTHER" id="PTHR32552">
    <property type="entry name" value="FERRICHROME IRON RECEPTOR-RELATED"/>
    <property type="match status" value="1"/>
</dbReference>
<dbReference type="EMBL" id="BMLS01000001">
    <property type="protein sequence ID" value="GGO64687.1"/>
    <property type="molecule type" value="Genomic_DNA"/>
</dbReference>
<dbReference type="Pfam" id="PF00593">
    <property type="entry name" value="TonB_dep_Rec_b-barrel"/>
    <property type="match status" value="1"/>
</dbReference>
<dbReference type="InterPro" id="IPR000531">
    <property type="entry name" value="Beta-barrel_TonB"/>
</dbReference>
<dbReference type="AlphaFoldDB" id="A0A917YSC5"/>
<evidence type="ECO:0000259" key="16">
    <source>
        <dbReference type="Pfam" id="PF07715"/>
    </source>
</evidence>
<evidence type="ECO:0000256" key="11">
    <source>
        <dbReference type="ARBA" id="ARBA00023237"/>
    </source>
</evidence>
<dbReference type="PROSITE" id="PS52016">
    <property type="entry name" value="TONB_DEPENDENT_REC_3"/>
    <property type="match status" value="1"/>
</dbReference>
<dbReference type="InterPro" id="IPR039426">
    <property type="entry name" value="TonB-dep_rcpt-like"/>
</dbReference>
<keyword evidence="8" id="KW-0406">Ion transport</keyword>
<keyword evidence="5 12" id="KW-0812">Transmembrane</keyword>
<accession>A0A917YSC5</accession>
<feature type="domain" description="TonB-dependent receptor-like beta-barrel" evidence="15">
    <location>
        <begin position="297"/>
        <end position="799"/>
    </location>
</feature>
<evidence type="ECO:0000256" key="9">
    <source>
        <dbReference type="ARBA" id="ARBA00023077"/>
    </source>
</evidence>
<feature type="chain" id="PRO_5036742354" evidence="14">
    <location>
        <begin position="31"/>
        <end position="841"/>
    </location>
</feature>
<reference evidence="17" key="2">
    <citation type="submission" date="2020-09" db="EMBL/GenBank/DDBJ databases">
        <authorList>
            <person name="Sun Q."/>
            <person name="Zhou Y."/>
        </authorList>
    </citation>
    <scope>NUCLEOTIDE SEQUENCE</scope>
    <source>
        <strain evidence="17">CGMCC 1.7086</strain>
    </source>
</reference>
<organism evidence="17 18">
    <name type="scientific">Bowmanella pacifica</name>
    <dbReference type="NCBI Taxonomy" id="502051"/>
    <lineage>
        <taxon>Bacteria</taxon>
        <taxon>Pseudomonadati</taxon>
        <taxon>Pseudomonadota</taxon>
        <taxon>Gammaproteobacteria</taxon>
        <taxon>Alteromonadales</taxon>
        <taxon>Alteromonadaceae</taxon>
        <taxon>Bowmanella</taxon>
    </lineage>
</organism>
<dbReference type="Proteomes" id="UP000606935">
    <property type="component" value="Unassembled WGS sequence"/>
</dbReference>
<dbReference type="InterPro" id="IPR012910">
    <property type="entry name" value="Plug_dom"/>
</dbReference>
<proteinExistence type="inferred from homology"/>
<evidence type="ECO:0000256" key="12">
    <source>
        <dbReference type="PROSITE-ProRule" id="PRU01360"/>
    </source>
</evidence>
<dbReference type="Gene3D" id="2.40.170.20">
    <property type="entry name" value="TonB-dependent receptor, beta-barrel domain"/>
    <property type="match status" value="1"/>
</dbReference>
<feature type="domain" description="TonB-dependent receptor plug" evidence="16">
    <location>
        <begin position="62"/>
        <end position="168"/>
    </location>
</feature>
<keyword evidence="4" id="KW-0410">Iron transport</keyword>
<evidence type="ECO:0000259" key="15">
    <source>
        <dbReference type="Pfam" id="PF00593"/>
    </source>
</evidence>
<keyword evidence="17" id="KW-0675">Receptor</keyword>
<name>A0A917YSC5_9ALTE</name>
<dbReference type="InterPro" id="IPR036942">
    <property type="entry name" value="Beta-barrel_TonB_sf"/>
</dbReference>
<dbReference type="GO" id="GO:0015344">
    <property type="term" value="F:siderophore uptake transmembrane transporter activity"/>
    <property type="evidence" value="ECO:0007669"/>
    <property type="project" value="TreeGrafter"/>
</dbReference>
<evidence type="ECO:0000256" key="13">
    <source>
        <dbReference type="RuleBase" id="RU003357"/>
    </source>
</evidence>
<dbReference type="InterPro" id="IPR037066">
    <property type="entry name" value="Plug_dom_sf"/>
</dbReference>
<evidence type="ECO:0000256" key="4">
    <source>
        <dbReference type="ARBA" id="ARBA00022496"/>
    </source>
</evidence>
<evidence type="ECO:0000256" key="10">
    <source>
        <dbReference type="ARBA" id="ARBA00023136"/>
    </source>
</evidence>
<keyword evidence="2 12" id="KW-0813">Transport</keyword>
<dbReference type="PANTHER" id="PTHR32552:SF89">
    <property type="entry name" value="CATECHOLATE SIDEROPHORE RECEPTOR FIU"/>
    <property type="match status" value="1"/>
</dbReference>
<protein>
    <submittedName>
        <fullName evidence="17">TonB-dependent receptor</fullName>
    </submittedName>
</protein>
<keyword evidence="11 12" id="KW-0998">Cell outer membrane</keyword>
<evidence type="ECO:0000256" key="5">
    <source>
        <dbReference type="ARBA" id="ARBA00022692"/>
    </source>
</evidence>
<dbReference type="Gene3D" id="2.170.130.10">
    <property type="entry name" value="TonB-dependent receptor, plug domain"/>
    <property type="match status" value="1"/>
</dbReference>
<keyword evidence="3 12" id="KW-1134">Transmembrane beta strand</keyword>
<comment type="caution">
    <text evidence="17">The sequence shown here is derived from an EMBL/GenBank/DDBJ whole genome shotgun (WGS) entry which is preliminary data.</text>
</comment>
<evidence type="ECO:0000256" key="14">
    <source>
        <dbReference type="SAM" id="SignalP"/>
    </source>
</evidence>
<evidence type="ECO:0000313" key="17">
    <source>
        <dbReference type="EMBL" id="GGO64687.1"/>
    </source>
</evidence>
<keyword evidence="10 12" id="KW-0472">Membrane</keyword>
<evidence type="ECO:0000256" key="3">
    <source>
        <dbReference type="ARBA" id="ARBA00022452"/>
    </source>
</evidence>
<evidence type="ECO:0000256" key="1">
    <source>
        <dbReference type="ARBA" id="ARBA00004571"/>
    </source>
</evidence>
<evidence type="ECO:0000256" key="6">
    <source>
        <dbReference type="ARBA" id="ARBA00022729"/>
    </source>
</evidence>
<keyword evidence="18" id="KW-1185">Reference proteome</keyword>
<dbReference type="Pfam" id="PF07715">
    <property type="entry name" value="Plug"/>
    <property type="match status" value="1"/>
</dbReference>
<evidence type="ECO:0000256" key="2">
    <source>
        <dbReference type="ARBA" id="ARBA00022448"/>
    </source>
</evidence>
<keyword evidence="9 13" id="KW-0798">TonB box</keyword>
<dbReference type="GO" id="GO:0009279">
    <property type="term" value="C:cell outer membrane"/>
    <property type="evidence" value="ECO:0007669"/>
    <property type="project" value="UniProtKB-SubCell"/>
</dbReference>
<keyword evidence="7" id="KW-0408">Iron</keyword>
<comment type="subcellular location">
    <subcellularLocation>
        <location evidence="1 12">Cell outer membrane</location>
        <topology evidence="1 12">Multi-pass membrane protein</topology>
    </subcellularLocation>
</comment>
<comment type="similarity">
    <text evidence="12 13">Belongs to the TonB-dependent receptor family.</text>
</comment>
<dbReference type="RefSeq" id="WP_188689737.1">
    <property type="nucleotide sequence ID" value="NZ_BMLS01000001.1"/>
</dbReference>
<evidence type="ECO:0000313" key="18">
    <source>
        <dbReference type="Proteomes" id="UP000606935"/>
    </source>
</evidence>
<sequence length="841" mass="94112">MHQRNRKTNRLNPIASALALSLMASPLAYAQQDEVPETKKQSSLLDLERIIVTGATGRGQTKLESSVSITTLNAEQLEREQPLGTADLLEVIPGFWVEDSGGETNNNVAPRGLRGGEGFRYIGVQEDGLPVVYDGVWVDFFQRQDITIEHMEAVRGGTSGLLTTNGPAALVNFITRKPGEQAETLLKLSTADYGMYRADWYYGTPINDEWKMSVGGFYRQSDGVRDTQFTADKGGQVRFNLIREFERGQLTLSAKHLDDHTTFYVPIPLQDQSNPKGIPGVDPRHGTLLGKDQQVLRFLKSDGSYLERDLEDGQHTKFTTAGFNLDWDLSDNWYMTAAGRYSKFENDMYILLNFDNSTLMDANTRLGQTDVTNMLSQFADQGAVRAGYRYVGSNQLVDDPSNMNGNGLVTTTYPLFSRFEGDQWINKLNFTYENARHSLTMGWLYAHLDADDLPVDKWESFFLTEVRDNARRLDIVALDASNNVVGQLTDNGSTGYAPGWGQSTAFGTSKSHSFYINEEFQATDNLRLDAGIRIERLTLDSTGSGTLFAQPVDGAFDANGNDVDNNLANNYTDMPSTTFYSKGKTETETAWTVGFNYTFNDDVAVFGRYADAFEMPRLLSHGQTIHAGDDATFNDTVKLTFGELGIRYAGTAFGASATLFRTKFNDLTERNFTGSNGDVANQTIDTVTDGVEFEAVWELHEDLRIDIAGVYQKPEMEGFEGEFSHWEGKQVKRTPKLQLRITPTYYFDKGDVYLTMHHLGDRYSDGENRFELPAYTTWDAGVNYHLADNIRLHIKGTNLTDEIGLTEGNPRAINDQQAGYEFYYARPILGRTFTASVTFDF</sequence>
<feature type="signal peptide" evidence="14">
    <location>
        <begin position="1"/>
        <end position="30"/>
    </location>
</feature>
<dbReference type="SUPFAM" id="SSF56935">
    <property type="entry name" value="Porins"/>
    <property type="match status" value="1"/>
</dbReference>
<evidence type="ECO:0000256" key="8">
    <source>
        <dbReference type="ARBA" id="ARBA00023065"/>
    </source>
</evidence>
<reference evidence="17" key="1">
    <citation type="journal article" date="2014" name="Int. J. Syst. Evol. Microbiol.">
        <title>Complete genome sequence of Corynebacterium casei LMG S-19264T (=DSM 44701T), isolated from a smear-ripened cheese.</title>
        <authorList>
            <consortium name="US DOE Joint Genome Institute (JGI-PGF)"/>
            <person name="Walter F."/>
            <person name="Albersmeier A."/>
            <person name="Kalinowski J."/>
            <person name="Ruckert C."/>
        </authorList>
    </citation>
    <scope>NUCLEOTIDE SEQUENCE</scope>
    <source>
        <strain evidence="17">CGMCC 1.7086</strain>
    </source>
</reference>
<evidence type="ECO:0000256" key="7">
    <source>
        <dbReference type="ARBA" id="ARBA00023004"/>
    </source>
</evidence>
<keyword evidence="6 14" id="KW-0732">Signal</keyword>
<gene>
    <name evidence="17" type="primary">fhuA</name>
    <name evidence="17" type="ORF">GCM10010982_04720</name>
</gene>